<comment type="caution">
    <text evidence="3">The sequence shown here is derived from an EMBL/GenBank/DDBJ whole genome shotgun (WGS) entry which is preliminary data.</text>
</comment>
<gene>
    <name evidence="3" type="ORF">M0811_01390</name>
</gene>
<sequence length="524" mass="60660">MKKFQLFFYSFFHLIILITQFSSVFSLNCPTKQEIEILLKTNIHIFESFVVPLNETGRSIKPILDEKQNSICQTEINQIPTRSPLNYRKNQALNLYNKTNSTFSIATFNSQLNCYSIADNQNGIKCLDSKISETISLCDFLPLMLIDKQSNEFQWINKFQTMESNIKTFSEDLTSKCQLIQSKNQIEMEIANLTIQNENETIKIILMNLENQVDSLNQQIDFLQNELMGQLIISFLIDEWQKANVSPFPNSSFENSQLSFNQLQNWFNNLTELLQGINAKEHESLFPFFKNNSDLFINSTMERLQMLNLSIPEKDLIYLETETALSVVSFHLFLATFNALGVSIQNGVNTENYTDFRDRIDGIQEILDSVEQIFQKLQSKNCSCLSTKISELQLINFKITDNDEAIYENNTNKGKIYESKLTGIFSCKLIEEMQQNKQVSFDFDTIYPMKIIDKIEVGRVCDDDSTITILVPYNSYPTNNTIIDLNKFDGNNRVFNLSKRIEQTLNSEEYPILTDQEQSKNLKI</sequence>
<dbReference type="EMBL" id="JAPDFW010000081">
    <property type="protein sequence ID" value="KAJ5072376.1"/>
    <property type="molecule type" value="Genomic_DNA"/>
</dbReference>
<proteinExistence type="predicted"/>
<evidence type="ECO:0000313" key="3">
    <source>
        <dbReference type="EMBL" id="KAJ5072376.1"/>
    </source>
</evidence>
<feature type="signal peptide" evidence="2">
    <location>
        <begin position="1"/>
        <end position="26"/>
    </location>
</feature>
<keyword evidence="4" id="KW-1185">Reference proteome</keyword>
<evidence type="ECO:0000256" key="1">
    <source>
        <dbReference type="SAM" id="Coils"/>
    </source>
</evidence>
<feature type="chain" id="PRO_5040344736" description="Transmembrane protein" evidence="2">
    <location>
        <begin position="27"/>
        <end position="524"/>
    </location>
</feature>
<evidence type="ECO:0008006" key="5">
    <source>
        <dbReference type="Google" id="ProtNLM"/>
    </source>
</evidence>
<dbReference type="AlphaFoldDB" id="A0A9Q0LGQ3"/>
<accession>A0A9Q0LGQ3</accession>
<evidence type="ECO:0000313" key="4">
    <source>
        <dbReference type="Proteomes" id="UP001149090"/>
    </source>
</evidence>
<evidence type="ECO:0000256" key="2">
    <source>
        <dbReference type="SAM" id="SignalP"/>
    </source>
</evidence>
<protein>
    <recommendedName>
        <fullName evidence="5">Transmembrane protein</fullName>
    </recommendedName>
</protein>
<keyword evidence="2" id="KW-0732">Signal</keyword>
<name>A0A9Q0LGQ3_ANAIG</name>
<organism evidence="3 4">
    <name type="scientific">Anaeramoeba ignava</name>
    <name type="common">Anaerobic marine amoeba</name>
    <dbReference type="NCBI Taxonomy" id="1746090"/>
    <lineage>
        <taxon>Eukaryota</taxon>
        <taxon>Metamonada</taxon>
        <taxon>Anaeramoebidae</taxon>
        <taxon>Anaeramoeba</taxon>
    </lineage>
</organism>
<feature type="coiled-coil region" evidence="1">
    <location>
        <begin position="183"/>
        <end position="226"/>
    </location>
</feature>
<keyword evidence="1" id="KW-0175">Coiled coil</keyword>
<dbReference type="Proteomes" id="UP001149090">
    <property type="component" value="Unassembled WGS sequence"/>
</dbReference>
<reference evidence="3" key="1">
    <citation type="submission" date="2022-10" db="EMBL/GenBank/DDBJ databases">
        <title>Novel sulphate-reducing endosymbionts in the free-living metamonad Anaeramoeba.</title>
        <authorList>
            <person name="Jerlstrom-Hultqvist J."/>
            <person name="Cepicka I."/>
            <person name="Gallot-Lavallee L."/>
            <person name="Salas-Leiva D."/>
            <person name="Curtis B.A."/>
            <person name="Zahonova K."/>
            <person name="Pipaliya S."/>
            <person name="Dacks J."/>
            <person name="Roger A.J."/>
        </authorList>
    </citation>
    <scope>NUCLEOTIDE SEQUENCE</scope>
    <source>
        <strain evidence="3">BMAN</strain>
    </source>
</reference>